<sequence length="371" mass="39590">MLKYRKHSLIRVGFLGATLILLVIAVGLQPERIITWASSIRYSAIFAEAGGLAPGNDVTIGGMKVGSVTAMRLEQGDVAVTFHVRGNVPLGPRTTAHIKTGTLLGERMLSLDSDGEGRMSPNTVIPLSRTSSPYSLTEAVDELTTNIEETDTESLNTSLTTLAQTLDQIAPQLAPAFDGLTRVSRAVNERDETLRDLLTYGSDVAGILSQRSQQVNALILNANDLVGVLAARRQAIVALLANTSSVAQQLSGLVHDNEERLGPVLDRLNSVAAMLENNRDNIVKSLVGLAKFESTSGEVVASGPFYTALVPNLDMPVLLQPFFDYAFGLRRGVNAGQPPDDVGPRAEIPIPRDAIRPDMPIPGNTIPGPGQ</sequence>
<evidence type="ECO:0000313" key="5">
    <source>
        <dbReference type="Proteomes" id="UP000430146"/>
    </source>
</evidence>
<dbReference type="Pfam" id="PF02470">
    <property type="entry name" value="MlaD"/>
    <property type="match status" value="1"/>
</dbReference>
<proteinExistence type="predicted"/>
<feature type="region of interest" description="Disordered" evidence="1">
    <location>
        <begin position="352"/>
        <end position="371"/>
    </location>
</feature>
<keyword evidence="5" id="KW-1185">Reference proteome</keyword>
<dbReference type="InterPro" id="IPR003399">
    <property type="entry name" value="Mce/MlaD"/>
</dbReference>
<dbReference type="EMBL" id="CACSIP010000023">
    <property type="protein sequence ID" value="CAA0124548.1"/>
    <property type="molecule type" value="Genomic_DNA"/>
</dbReference>
<dbReference type="InterPro" id="IPR052336">
    <property type="entry name" value="MlaD_Phospholipid_Transporter"/>
</dbReference>
<organism evidence="4 5">
    <name type="scientific">Mycolicibacterium vanbaalenii</name>
    <name type="common">Mycobacterium vanbaalenii</name>
    <dbReference type="NCBI Taxonomy" id="110539"/>
    <lineage>
        <taxon>Bacteria</taxon>
        <taxon>Bacillati</taxon>
        <taxon>Actinomycetota</taxon>
        <taxon>Actinomycetes</taxon>
        <taxon>Mycobacteriales</taxon>
        <taxon>Mycobacteriaceae</taxon>
        <taxon>Mycolicibacterium</taxon>
    </lineage>
</organism>
<name>A0A5S9QYN7_MYCVN</name>
<evidence type="ECO:0008006" key="6">
    <source>
        <dbReference type="Google" id="ProtNLM"/>
    </source>
</evidence>
<dbReference type="GO" id="GO:0005576">
    <property type="term" value="C:extracellular region"/>
    <property type="evidence" value="ECO:0007669"/>
    <property type="project" value="TreeGrafter"/>
</dbReference>
<reference evidence="4 5" key="1">
    <citation type="submission" date="2019-11" db="EMBL/GenBank/DDBJ databases">
        <authorList>
            <person name="Holert J."/>
        </authorList>
    </citation>
    <scope>NUCLEOTIDE SEQUENCE [LARGE SCALE GENOMIC DNA]</scope>
    <source>
        <strain evidence="4">BC8_1</strain>
    </source>
</reference>
<evidence type="ECO:0000256" key="1">
    <source>
        <dbReference type="SAM" id="MobiDB-lite"/>
    </source>
</evidence>
<dbReference type="PANTHER" id="PTHR33371">
    <property type="entry name" value="INTERMEMBRANE PHOSPHOLIPID TRANSPORT SYSTEM BINDING PROTEIN MLAD-RELATED"/>
    <property type="match status" value="1"/>
</dbReference>
<evidence type="ECO:0000313" key="4">
    <source>
        <dbReference type="EMBL" id="CAA0124548.1"/>
    </source>
</evidence>
<evidence type="ECO:0000259" key="3">
    <source>
        <dbReference type="Pfam" id="PF11887"/>
    </source>
</evidence>
<dbReference type="Proteomes" id="UP000430146">
    <property type="component" value="Unassembled WGS sequence"/>
</dbReference>
<evidence type="ECO:0000259" key="2">
    <source>
        <dbReference type="Pfam" id="PF02470"/>
    </source>
</evidence>
<dbReference type="NCBIfam" id="TIGR00996">
    <property type="entry name" value="Mtu_fam_mce"/>
    <property type="match status" value="1"/>
</dbReference>
<accession>A0A5S9QYN7</accession>
<dbReference type="RefSeq" id="WP_159231738.1">
    <property type="nucleotide sequence ID" value="NZ_CACSIP010000023.1"/>
</dbReference>
<feature type="domain" description="Mce/MlaD" evidence="2">
    <location>
        <begin position="40"/>
        <end position="112"/>
    </location>
</feature>
<protein>
    <recommendedName>
        <fullName evidence="6">Virulence factor Mce family protein</fullName>
    </recommendedName>
</protein>
<dbReference type="OrthoDB" id="5241191at2"/>
<gene>
    <name evidence="4" type="ORF">AELLOGFF_01031</name>
</gene>
<dbReference type="AlphaFoldDB" id="A0A5S9QYN7"/>
<dbReference type="PRINTS" id="PR01782">
    <property type="entry name" value="MCEVIRFACTOR"/>
</dbReference>
<dbReference type="PANTHER" id="PTHR33371:SF18">
    <property type="entry name" value="MCE-FAMILY PROTEIN MCE3C"/>
    <property type="match status" value="1"/>
</dbReference>
<feature type="domain" description="Mammalian cell entry C-terminal" evidence="3">
    <location>
        <begin position="118"/>
        <end position="296"/>
    </location>
</feature>
<dbReference type="InterPro" id="IPR005693">
    <property type="entry name" value="Mce"/>
</dbReference>
<dbReference type="InterPro" id="IPR024516">
    <property type="entry name" value="Mce_C"/>
</dbReference>
<dbReference type="Pfam" id="PF11887">
    <property type="entry name" value="Mce4_CUP1"/>
    <property type="match status" value="1"/>
</dbReference>